<keyword evidence="6" id="KW-0805">Transcription regulation</keyword>
<feature type="domain" description="B box-type" evidence="10">
    <location>
        <begin position="53"/>
        <end position="100"/>
    </location>
</feature>
<dbReference type="SMART" id="SM00336">
    <property type="entry name" value="BBOX"/>
    <property type="match status" value="2"/>
</dbReference>
<keyword evidence="3" id="KW-0677">Repeat</keyword>
<accession>A0A6P5X9S8</accession>
<organism evidence="11 12">
    <name type="scientific">Durio zibethinus</name>
    <name type="common">Durian</name>
    <dbReference type="NCBI Taxonomy" id="66656"/>
    <lineage>
        <taxon>Eukaryota</taxon>
        <taxon>Viridiplantae</taxon>
        <taxon>Streptophyta</taxon>
        <taxon>Embryophyta</taxon>
        <taxon>Tracheophyta</taxon>
        <taxon>Spermatophyta</taxon>
        <taxon>Magnoliopsida</taxon>
        <taxon>eudicotyledons</taxon>
        <taxon>Gunneridae</taxon>
        <taxon>Pentapetalae</taxon>
        <taxon>rosids</taxon>
        <taxon>malvids</taxon>
        <taxon>Malvales</taxon>
        <taxon>Malvaceae</taxon>
        <taxon>Helicteroideae</taxon>
        <taxon>Durio</taxon>
    </lineage>
</organism>
<evidence type="ECO:0000256" key="2">
    <source>
        <dbReference type="ARBA" id="ARBA00022723"/>
    </source>
</evidence>
<keyword evidence="8" id="KW-0539">Nucleus</keyword>
<evidence type="ECO:0000256" key="9">
    <source>
        <dbReference type="PROSITE-ProRule" id="PRU00024"/>
    </source>
</evidence>
<dbReference type="GO" id="GO:0005634">
    <property type="term" value="C:nucleus"/>
    <property type="evidence" value="ECO:0007669"/>
    <property type="project" value="UniProtKB-SubCell"/>
</dbReference>
<dbReference type="CDD" id="cd19821">
    <property type="entry name" value="Bbox1_BBX-like"/>
    <property type="match status" value="2"/>
</dbReference>
<dbReference type="InterPro" id="IPR000315">
    <property type="entry name" value="Znf_B-box"/>
</dbReference>
<dbReference type="RefSeq" id="XP_022725154.1">
    <property type="nucleotide sequence ID" value="XM_022869419.1"/>
</dbReference>
<dbReference type="PROSITE" id="PS50119">
    <property type="entry name" value="ZF_BBOX"/>
    <property type="match status" value="2"/>
</dbReference>
<dbReference type="GeneID" id="111281767"/>
<keyword evidence="5" id="KW-0862">Zinc</keyword>
<feature type="domain" description="B box-type" evidence="10">
    <location>
        <begin position="1"/>
        <end position="47"/>
    </location>
</feature>
<keyword evidence="4 9" id="KW-0863">Zinc-finger</keyword>
<evidence type="ECO:0000259" key="10">
    <source>
        <dbReference type="PROSITE" id="PS50119"/>
    </source>
</evidence>
<gene>
    <name evidence="12" type="primary">LOC111281767</name>
</gene>
<evidence type="ECO:0000256" key="1">
    <source>
        <dbReference type="ARBA" id="ARBA00004123"/>
    </source>
</evidence>
<dbReference type="PANTHER" id="PTHR31832:SF87">
    <property type="entry name" value="B-BOX ZINC FINGER PROTEIN 20"/>
    <property type="match status" value="1"/>
</dbReference>
<evidence type="ECO:0000256" key="7">
    <source>
        <dbReference type="ARBA" id="ARBA00023163"/>
    </source>
</evidence>
<keyword evidence="11" id="KW-1185">Reference proteome</keyword>
<evidence type="ECO:0000313" key="11">
    <source>
        <dbReference type="Proteomes" id="UP000515121"/>
    </source>
</evidence>
<dbReference type="FunFam" id="3.30.160.60:FF:000856">
    <property type="entry name" value="B-box zinc finger protein 21"/>
    <property type="match status" value="1"/>
</dbReference>
<dbReference type="KEGG" id="dzi:111281767"/>
<proteinExistence type="predicted"/>
<dbReference type="Gene3D" id="3.30.160.60">
    <property type="entry name" value="Classic Zinc Finger"/>
    <property type="match status" value="1"/>
</dbReference>
<dbReference type="OrthoDB" id="153872at2759"/>
<sequence length="198" mass="22010">MKIWCNVCDKEEVTLFCSADEAVLCEGCDRRVHQANKLASKHSRFYLLHPSFKESLLCDICQERRAFLFCQADRAILCRECDLPLHGDNEHTQKHNRFLLTGIKLSSSSSSPSLNPTSTSSNGYGAAIDSERFRSVSNNEIFSSPSIDKPLPSSTYTSDTASISTSSITEYLTETLAGWRVDDFPSSAAINGFCKVYI</sequence>
<evidence type="ECO:0000256" key="5">
    <source>
        <dbReference type="ARBA" id="ARBA00022833"/>
    </source>
</evidence>
<dbReference type="Proteomes" id="UP000515121">
    <property type="component" value="Unplaced"/>
</dbReference>
<protein>
    <submittedName>
        <fullName evidence="12">B-box zinc finger protein 20-like</fullName>
    </submittedName>
</protein>
<comment type="subcellular location">
    <subcellularLocation>
        <location evidence="1">Nucleus</location>
    </subcellularLocation>
</comment>
<dbReference type="GO" id="GO:0006355">
    <property type="term" value="P:regulation of DNA-templated transcription"/>
    <property type="evidence" value="ECO:0007669"/>
    <property type="project" value="TreeGrafter"/>
</dbReference>
<evidence type="ECO:0000313" key="12">
    <source>
        <dbReference type="RefSeq" id="XP_022725154.1"/>
    </source>
</evidence>
<dbReference type="PANTHER" id="PTHR31832">
    <property type="entry name" value="B-BOX ZINC FINGER PROTEIN 22"/>
    <property type="match status" value="1"/>
</dbReference>
<keyword evidence="2" id="KW-0479">Metal-binding</keyword>
<dbReference type="AlphaFoldDB" id="A0A6P5X9S8"/>
<dbReference type="GO" id="GO:0008270">
    <property type="term" value="F:zinc ion binding"/>
    <property type="evidence" value="ECO:0007669"/>
    <property type="project" value="UniProtKB-KW"/>
</dbReference>
<dbReference type="GO" id="GO:0000976">
    <property type="term" value="F:transcription cis-regulatory region binding"/>
    <property type="evidence" value="ECO:0007669"/>
    <property type="project" value="UniProtKB-ARBA"/>
</dbReference>
<evidence type="ECO:0000256" key="6">
    <source>
        <dbReference type="ARBA" id="ARBA00023015"/>
    </source>
</evidence>
<dbReference type="InterPro" id="IPR049808">
    <property type="entry name" value="CONSTANS-like_Bbox1"/>
</dbReference>
<dbReference type="InterPro" id="IPR051979">
    <property type="entry name" value="B-box_zinc_finger"/>
</dbReference>
<evidence type="ECO:0000256" key="4">
    <source>
        <dbReference type="ARBA" id="ARBA00022771"/>
    </source>
</evidence>
<keyword evidence="7" id="KW-0804">Transcription</keyword>
<reference evidence="12" key="1">
    <citation type="submission" date="2025-08" db="UniProtKB">
        <authorList>
            <consortium name="RefSeq"/>
        </authorList>
    </citation>
    <scope>IDENTIFICATION</scope>
    <source>
        <tissue evidence="12">Fruit stalk</tissue>
    </source>
</reference>
<dbReference type="Pfam" id="PF00643">
    <property type="entry name" value="zf-B_box"/>
    <property type="match status" value="2"/>
</dbReference>
<dbReference type="GO" id="GO:0009640">
    <property type="term" value="P:photomorphogenesis"/>
    <property type="evidence" value="ECO:0007669"/>
    <property type="project" value="TreeGrafter"/>
</dbReference>
<name>A0A6P5X9S8_DURZI</name>
<evidence type="ECO:0000256" key="8">
    <source>
        <dbReference type="ARBA" id="ARBA00023242"/>
    </source>
</evidence>
<evidence type="ECO:0000256" key="3">
    <source>
        <dbReference type="ARBA" id="ARBA00022737"/>
    </source>
</evidence>